<reference evidence="9 10" key="1">
    <citation type="submission" date="2019-11" db="EMBL/GenBank/DDBJ databases">
        <title>Comparative genomics of hydrocarbon-degrading Desulfosarcina strains.</title>
        <authorList>
            <person name="Watanabe M."/>
            <person name="Kojima H."/>
            <person name="Fukui M."/>
        </authorList>
    </citation>
    <scope>NUCLEOTIDE SEQUENCE [LARGE SCALE GENOMIC DNA]</scope>
    <source>
        <strain evidence="9 10">28bB2T</strain>
    </source>
</reference>
<dbReference type="GO" id="GO:0046872">
    <property type="term" value="F:metal ion binding"/>
    <property type="evidence" value="ECO:0007669"/>
    <property type="project" value="UniProtKB-KW"/>
</dbReference>
<keyword evidence="5" id="KW-0408">Iron</keyword>
<evidence type="ECO:0000256" key="4">
    <source>
        <dbReference type="ARBA" id="ARBA00022723"/>
    </source>
</evidence>
<dbReference type="PANTHER" id="PTHR30352">
    <property type="entry name" value="PYRUVATE FORMATE-LYASE-ACTIVATING ENZYME"/>
    <property type="match status" value="1"/>
</dbReference>
<evidence type="ECO:0000256" key="1">
    <source>
        <dbReference type="ARBA" id="ARBA00001966"/>
    </source>
</evidence>
<keyword evidence="2" id="KW-0004">4Fe-4S</keyword>
<dbReference type="Proteomes" id="UP000425960">
    <property type="component" value="Chromosome"/>
</dbReference>
<dbReference type="InterPro" id="IPR017896">
    <property type="entry name" value="4Fe4S_Fe-S-bd"/>
</dbReference>
<accession>A0A5K8A0M3</accession>
<evidence type="ECO:0000313" key="9">
    <source>
        <dbReference type="EMBL" id="BBO85956.1"/>
    </source>
</evidence>
<dbReference type="NCBIfam" id="TIGR02494">
    <property type="entry name" value="PFLE_PFLC"/>
    <property type="match status" value="1"/>
</dbReference>
<feature type="domain" description="4Fe-4S ferredoxin-type" evidence="7">
    <location>
        <begin position="21"/>
        <end position="50"/>
    </location>
</feature>
<organism evidence="9 10">
    <name type="scientific">Desulfosarcina ovata subsp. sediminis</name>
    <dbReference type="NCBI Taxonomy" id="885957"/>
    <lineage>
        <taxon>Bacteria</taxon>
        <taxon>Pseudomonadati</taxon>
        <taxon>Thermodesulfobacteriota</taxon>
        <taxon>Desulfobacteria</taxon>
        <taxon>Desulfobacterales</taxon>
        <taxon>Desulfosarcinaceae</taxon>
        <taxon>Desulfosarcina</taxon>
    </lineage>
</organism>
<sequence length="304" mass="33784">MKGCPLHCPWCHNPETQNRKREIYYYANLCTGCGRCVEVCPQEACVLKTGPDETALIEIDRDKCIACTSCVDACLNGAREAVGQLLTMDEILHECLSDEPFYKRSGGGVTLSGGDPLFFPDFSLALSKQLKQKGIHVAMETSCFPDFKVIRPLIGTIDLFIVDIKTMDPVKHRQTIGWPLEPILENIGKLIENDANVRIHLPIIPGFNDTAEDCRAYVNFLTPYADRLTGVDLLPFHAYGEGKYDFLGRTETYQYKGVEDKPSDQIKIFARALSMAGIARVSVGGMVGMGTEKGEKPKRREVVN</sequence>
<dbReference type="SFLD" id="SFLDS00029">
    <property type="entry name" value="Radical_SAM"/>
    <property type="match status" value="1"/>
</dbReference>
<dbReference type="InterPro" id="IPR058240">
    <property type="entry name" value="rSAM_sf"/>
</dbReference>
<feature type="domain" description="Radical SAM core" evidence="8">
    <location>
        <begin position="1"/>
        <end position="286"/>
    </location>
</feature>
<evidence type="ECO:0000256" key="3">
    <source>
        <dbReference type="ARBA" id="ARBA00022691"/>
    </source>
</evidence>
<dbReference type="InterPro" id="IPR007197">
    <property type="entry name" value="rSAM"/>
</dbReference>
<dbReference type="PROSITE" id="PS51918">
    <property type="entry name" value="RADICAL_SAM"/>
    <property type="match status" value="1"/>
</dbReference>
<dbReference type="SUPFAM" id="SSF54862">
    <property type="entry name" value="4Fe-4S ferredoxins"/>
    <property type="match status" value="1"/>
</dbReference>
<dbReference type="GO" id="GO:0051539">
    <property type="term" value="F:4 iron, 4 sulfur cluster binding"/>
    <property type="evidence" value="ECO:0007669"/>
    <property type="project" value="UniProtKB-KW"/>
</dbReference>
<evidence type="ECO:0000259" key="7">
    <source>
        <dbReference type="PROSITE" id="PS51379"/>
    </source>
</evidence>
<protein>
    <submittedName>
        <fullName evidence="9">Glycyl-radical enzyme activating protein</fullName>
    </submittedName>
</protein>
<dbReference type="InterPro" id="IPR040074">
    <property type="entry name" value="BssD/PflA/YjjW"/>
</dbReference>
<dbReference type="AlphaFoldDB" id="A0A5K8A0M3"/>
<evidence type="ECO:0000259" key="8">
    <source>
        <dbReference type="PROSITE" id="PS51918"/>
    </source>
</evidence>
<gene>
    <name evidence="9" type="ORF">DSCO28_65220</name>
</gene>
<dbReference type="SUPFAM" id="SSF102114">
    <property type="entry name" value="Radical SAM enzymes"/>
    <property type="match status" value="1"/>
</dbReference>
<evidence type="ECO:0000313" key="10">
    <source>
        <dbReference type="Proteomes" id="UP000425960"/>
    </source>
</evidence>
<evidence type="ECO:0000256" key="6">
    <source>
        <dbReference type="ARBA" id="ARBA00023014"/>
    </source>
</evidence>
<dbReference type="Gene3D" id="3.30.70.20">
    <property type="match status" value="1"/>
</dbReference>
<dbReference type="InterPro" id="IPR017900">
    <property type="entry name" value="4Fe4S_Fe_S_CS"/>
</dbReference>
<dbReference type="SFLD" id="SFLDG01066">
    <property type="entry name" value="organic_radical-activating_enz"/>
    <property type="match status" value="1"/>
</dbReference>
<dbReference type="Pfam" id="PF04055">
    <property type="entry name" value="Radical_SAM"/>
    <property type="match status" value="1"/>
</dbReference>
<name>A0A5K8A0M3_9BACT</name>
<keyword evidence="3" id="KW-0949">S-adenosyl-L-methionine</keyword>
<feature type="domain" description="4Fe-4S ferredoxin-type" evidence="7">
    <location>
        <begin position="55"/>
        <end position="84"/>
    </location>
</feature>
<dbReference type="PROSITE" id="PS51379">
    <property type="entry name" value="4FE4S_FER_2"/>
    <property type="match status" value="2"/>
</dbReference>
<proteinExistence type="predicted"/>
<evidence type="ECO:0000256" key="2">
    <source>
        <dbReference type="ARBA" id="ARBA00022485"/>
    </source>
</evidence>
<dbReference type="PANTHER" id="PTHR30352:SF4">
    <property type="entry name" value="PYRUVATE FORMATE-LYASE 2-ACTIVATING ENZYME"/>
    <property type="match status" value="1"/>
</dbReference>
<dbReference type="InterPro" id="IPR012839">
    <property type="entry name" value="Organic_radical_activase"/>
</dbReference>
<dbReference type="PROSITE" id="PS00198">
    <property type="entry name" value="4FE4S_FER_1"/>
    <property type="match status" value="1"/>
</dbReference>
<dbReference type="GO" id="GO:0016491">
    <property type="term" value="F:oxidoreductase activity"/>
    <property type="evidence" value="ECO:0007669"/>
    <property type="project" value="InterPro"/>
</dbReference>
<dbReference type="Gene3D" id="3.80.30.10">
    <property type="entry name" value="pyruvate-formate lyase- activating enzyme"/>
    <property type="match status" value="1"/>
</dbReference>
<keyword evidence="4" id="KW-0479">Metal-binding</keyword>
<comment type="cofactor">
    <cofactor evidence="1">
        <name>[4Fe-4S] cluster</name>
        <dbReference type="ChEBI" id="CHEBI:49883"/>
    </cofactor>
</comment>
<dbReference type="KEGG" id="dov:DSCO28_65220"/>
<dbReference type="SFLD" id="SFLDG01118">
    <property type="entry name" value="activating_enzymes__group_2"/>
    <property type="match status" value="1"/>
</dbReference>
<dbReference type="EMBL" id="AP021876">
    <property type="protein sequence ID" value="BBO85956.1"/>
    <property type="molecule type" value="Genomic_DNA"/>
</dbReference>
<evidence type="ECO:0000256" key="5">
    <source>
        <dbReference type="ARBA" id="ARBA00023004"/>
    </source>
</evidence>
<dbReference type="PIRSF" id="PIRSF000371">
    <property type="entry name" value="PFL_act_enz"/>
    <property type="match status" value="1"/>
</dbReference>
<keyword evidence="6" id="KW-0411">Iron-sulfur</keyword>
<dbReference type="InterPro" id="IPR034457">
    <property type="entry name" value="Organic_radical-activating"/>
</dbReference>
<dbReference type="Pfam" id="PF12838">
    <property type="entry name" value="Fer4_7"/>
    <property type="match status" value="1"/>
</dbReference>